<dbReference type="SUPFAM" id="SSF74653">
    <property type="entry name" value="TolA/TonB C-terminal domain"/>
    <property type="match status" value="1"/>
</dbReference>
<dbReference type="PANTHER" id="PTHR33446">
    <property type="entry name" value="PROTEIN TONB-RELATED"/>
    <property type="match status" value="1"/>
</dbReference>
<keyword evidence="5" id="KW-0997">Cell inner membrane</keyword>
<evidence type="ECO:0000313" key="12">
    <source>
        <dbReference type="EMBL" id="MDK2593988.1"/>
    </source>
</evidence>
<dbReference type="Pfam" id="PF03544">
    <property type="entry name" value="TonB_C"/>
    <property type="match status" value="1"/>
</dbReference>
<dbReference type="PROSITE" id="PS51257">
    <property type="entry name" value="PROKAR_LIPOPROTEIN"/>
    <property type="match status" value="1"/>
</dbReference>
<keyword evidence="7" id="KW-0653">Protein transport</keyword>
<keyword evidence="13" id="KW-1185">Reference proteome</keyword>
<evidence type="ECO:0000256" key="5">
    <source>
        <dbReference type="ARBA" id="ARBA00022519"/>
    </source>
</evidence>
<protein>
    <submittedName>
        <fullName evidence="12">Energy transducer TonB</fullName>
    </submittedName>
</protein>
<dbReference type="InterPro" id="IPR006260">
    <property type="entry name" value="TonB/TolA_C"/>
</dbReference>
<comment type="subcellular location">
    <subcellularLocation>
        <location evidence="1">Cell inner membrane</location>
        <topology evidence="1">Single-pass membrane protein</topology>
        <orientation evidence="1">Periplasmic side</orientation>
    </subcellularLocation>
</comment>
<evidence type="ECO:0000256" key="6">
    <source>
        <dbReference type="ARBA" id="ARBA00022692"/>
    </source>
</evidence>
<keyword evidence="8" id="KW-1133">Transmembrane helix</keyword>
<dbReference type="PROSITE" id="PS52015">
    <property type="entry name" value="TONB_CTD"/>
    <property type="match status" value="1"/>
</dbReference>
<dbReference type="NCBIfam" id="TIGR01352">
    <property type="entry name" value="tonB_Cterm"/>
    <property type="match status" value="1"/>
</dbReference>
<evidence type="ECO:0000256" key="3">
    <source>
        <dbReference type="ARBA" id="ARBA00022448"/>
    </source>
</evidence>
<dbReference type="Gene3D" id="3.30.2420.10">
    <property type="entry name" value="TonB"/>
    <property type="match status" value="1"/>
</dbReference>
<proteinExistence type="inferred from homology"/>
<dbReference type="EMBL" id="JASJUT010000001">
    <property type="protein sequence ID" value="MDK2593988.1"/>
    <property type="molecule type" value="Genomic_DNA"/>
</dbReference>
<sequence length="555" mass="62877">MNKQRLTITALALAVLTGCQSSPAPTVTEVPVQNEQVLTTTSKAKAVTTTPKTQAVVTTTPDQQKLSCEPLRYQCHSMQPEQDISENTAKDISFALNIATHGYYSAAAIRLEKIKSQNVYEQAIVDYHLANMNMKRIGEDARALDYALKAIDSGSLPAEEYKSALILAIKLFVKLGWFELGEEKALIYLAYIGESFDFDIFEIFDQIAQQKKDQTRYELLLDIQTMIDEEAQNQTAQRVLDEIQTRIAKRHANQIQFEKQIKPPQKLQNNSTCQTLTYQCHNLRAKQVLPANIKQAIDKATKQQQDNNAMAAKETLESIKTNSDFETAMINRKLAYLYSDVKLHELSVRHASAAINSGALNAEDHKYQMRLEVFGLYLLGEFERAKQKIEAYLNYIEKSSDTYLDGVLLKITKQQDDQRFFKYLQDKTLQNPQRAEILQSYIDFGYFGEIQEKKKSADTPKSYKPVVIFSKEYDYPIEAAKQGITGSVTLEFDLNAKGEPVNIRVIEASPEGYFEQAGINALEQWRYKVNLNDTGNVIEGTGIQVQFGWNLGSDK</sequence>
<dbReference type="InterPro" id="IPR037682">
    <property type="entry name" value="TonB_C"/>
</dbReference>
<organism evidence="12 13">
    <name type="scientific">Pseudoalteromonas obscura</name>
    <dbReference type="NCBI Taxonomy" id="3048491"/>
    <lineage>
        <taxon>Bacteria</taxon>
        <taxon>Pseudomonadati</taxon>
        <taxon>Pseudomonadota</taxon>
        <taxon>Gammaproteobacteria</taxon>
        <taxon>Alteromonadales</taxon>
        <taxon>Pseudoalteromonadaceae</taxon>
        <taxon>Pseudoalteromonas</taxon>
    </lineage>
</organism>
<evidence type="ECO:0000256" key="1">
    <source>
        <dbReference type="ARBA" id="ARBA00004383"/>
    </source>
</evidence>
<keyword evidence="9" id="KW-0472">Membrane</keyword>
<evidence type="ECO:0000256" key="9">
    <source>
        <dbReference type="ARBA" id="ARBA00023136"/>
    </source>
</evidence>
<comment type="caution">
    <text evidence="12">The sequence shown here is derived from an EMBL/GenBank/DDBJ whole genome shotgun (WGS) entry which is preliminary data.</text>
</comment>
<dbReference type="RefSeq" id="WP_284136254.1">
    <property type="nucleotide sequence ID" value="NZ_JASJUT010000001.1"/>
</dbReference>
<dbReference type="InterPro" id="IPR051045">
    <property type="entry name" value="TonB-dependent_transducer"/>
</dbReference>
<evidence type="ECO:0000313" key="13">
    <source>
        <dbReference type="Proteomes" id="UP001231915"/>
    </source>
</evidence>
<name>A0ABT7EFR7_9GAMM</name>
<dbReference type="Proteomes" id="UP001231915">
    <property type="component" value="Unassembled WGS sequence"/>
</dbReference>
<comment type="similarity">
    <text evidence="2">Belongs to the TonB family.</text>
</comment>
<feature type="chain" id="PRO_5045958707" evidence="10">
    <location>
        <begin position="25"/>
        <end position="555"/>
    </location>
</feature>
<reference evidence="12 13" key="1">
    <citation type="submission" date="2023-05" db="EMBL/GenBank/DDBJ databases">
        <title>Pseudoalteromonas ardens sp. nov., Pseudoalteromonas obscura sp. nov., and Pseudoalteromonas umbrosa sp. nov., isolated from the coral Montipora capitata.</title>
        <authorList>
            <person name="Thomas E.M."/>
            <person name="Smith E.M."/>
            <person name="Papke E."/>
            <person name="Shlafstein M.D."/>
            <person name="Oline D.K."/>
            <person name="Videau P."/>
            <person name="Saw J.H."/>
            <person name="Strangman W.K."/>
            <person name="Ushijima B."/>
        </authorList>
    </citation>
    <scope>NUCLEOTIDE SEQUENCE [LARGE SCALE GENOMIC DNA]</scope>
    <source>
        <strain evidence="12 13">P94</strain>
    </source>
</reference>
<feature type="signal peptide" evidence="10">
    <location>
        <begin position="1"/>
        <end position="24"/>
    </location>
</feature>
<accession>A0ABT7EFR7</accession>
<evidence type="ECO:0000259" key="11">
    <source>
        <dbReference type="PROSITE" id="PS52015"/>
    </source>
</evidence>
<evidence type="ECO:0000256" key="2">
    <source>
        <dbReference type="ARBA" id="ARBA00006555"/>
    </source>
</evidence>
<evidence type="ECO:0000256" key="8">
    <source>
        <dbReference type="ARBA" id="ARBA00022989"/>
    </source>
</evidence>
<keyword evidence="4" id="KW-1003">Cell membrane</keyword>
<evidence type="ECO:0000256" key="4">
    <source>
        <dbReference type="ARBA" id="ARBA00022475"/>
    </source>
</evidence>
<keyword evidence="3" id="KW-0813">Transport</keyword>
<dbReference type="PANTHER" id="PTHR33446:SF14">
    <property type="entry name" value="PROTEIN TONB"/>
    <property type="match status" value="1"/>
</dbReference>
<keyword evidence="6" id="KW-0812">Transmembrane</keyword>
<gene>
    <name evidence="12" type="ORF">QNM18_02760</name>
</gene>
<keyword evidence="10" id="KW-0732">Signal</keyword>
<evidence type="ECO:0000256" key="10">
    <source>
        <dbReference type="SAM" id="SignalP"/>
    </source>
</evidence>
<feature type="domain" description="TonB C-terminal" evidence="11">
    <location>
        <begin position="460"/>
        <end position="555"/>
    </location>
</feature>
<evidence type="ECO:0000256" key="7">
    <source>
        <dbReference type="ARBA" id="ARBA00022927"/>
    </source>
</evidence>